<proteinExistence type="predicted"/>
<dbReference type="Gene3D" id="2.120.10.30">
    <property type="entry name" value="TolB, C-terminal domain"/>
    <property type="match status" value="3"/>
</dbReference>
<keyword evidence="3" id="KW-0732">Signal</keyword>
<dbReference type="AlphaFoldDB" id="A0A3D8YB02"/>
<dbReference type="InterPro" id="IPR001258">
    <property type="entry name" value="NHL_repeat"/>
</dbReference>
<reference evidence="4 5" key="1">
    <citation type="submission" date="2018-07" db="EMBL/GenBank/DDBJ databases">
        <title>Dyadobacter roseus sp. nov., isolated from rose rhizosphere soil.</title>
        <authorList>
            <person name="Chen L."/>
        </authorList>
    </citation>
    <scope>NUCLEOTIDE SEQUENCE [LARGE SCALE GENOMIC DNA]</scope>
    <source>
        <strain evidence="4 5">RS19</strain>
    </source>
</reference>
<dbReference type="SUPFAM" id="SSF101898">
    <property type="entry name" value="NHL repeat"/>
    <property type="match status" value="1"/>
</dbReference>
<dbReference type="InterPro" id="IPR011042">
    <property type="entry name" value="6-blade_b-propeller_TolB-like"/>
</dbReference>
<keyword evidence="1" id="KW-0677">Repeat</keyword>
<keyword evidence="5" id="KW-1185">Reference proteome</keyword>
<feature type="repeat" description="NHL" evidence="2">
    <location>
        <begin position="338"/>
        <end position="368"/>
    </location>
</feature>
<organism evidence="4 5">
    <name type="scientific">Dyadobacter luteus</name>
    <dbReference type="NCBI Taxonomy" id="2259619"/>
    <lineage>
        <taxon>Bacteria</taxon>
        <taxon>Pseudomonadati</taxon>
        <taxon>Bacteroidota</taxon>
        <taxon>Cytophagia</taxon>
        <taxon>Cytophagales</taxon>
        <taxon>Spirosomataceae</taxon>
        <taxon>Dyadobacter</taxon>
    </lineage>
</organism>
<evidence type="ECO:0000313" key="5">
    <source>
        <dbReference type="Proteomes" id="UP000256373"/>
    </source>
</evidence>
<gene>
    <name evidence="4" type="ORF">DSL64_13660</name>
</gene>
<dbReference type="PROSITE" id="PS51125">
    <property type="entry name" value="NHL"/>
    <property type="match status" value="1"/>
</dbReference>
<evidence type="ECO:0000256" key="3">
    <source>
        <dbReference type="SAM" id="SignalP"/>
    </source>
</evidence>
<name>A0A3D8YB02_9BACT</name>
<dbReference type="PANTHER" id="PTHR13833">
    <property type="match status" value="1"/>
</dbReference>
<evidence type="ECO:0000256" key="1">
    <source>
        <dbReference type="ARBA" id="ARBA00022737"/>
    </source>
</evidence>
<evidence type="ECO:0008006" key="6">
    <source>
        <dbReference type="Google" id="ProtNLM"/>
    </source>
</evidence>
<dbReference type="Proteomes" id="UP000256373">
    <property type="component" value="Unassembled WGS sequence"/>
</dbReference>
<evidence type="ECO:0000313" key="4">
    <source>
        <dbReference type="EMBL" id="REA60939.1"/>
    </source>
</evidence>
<protein>
    <recommendedName>
        <fullName evidence="6">6-bladed beta-propeller</fullName>
    </recommendedName>
</protein>
<feature type="chain" id="PRO_5017565632" description="6-bladed beta-propeller" evidence="3">
    <location>
        <begin position="41"/>
        <end position="387"/>
    </location>
</feature>
<dbReference type="Pfam" id="PF01436">
    <property type="entry name" value="NHL"/>
    <property type="match status" value="1"/>
</dbReference>
<dbReference type="PANTHER" id="PTHR13833:SF71">
    <property type="entry name" value="NHL DOMAIN-CONTAINING PROTEIN"/>
    <property type="match status" value="1"/>
</dbReference>
<feature type="signal peptide" evidence="3">
    <location>
        <begin position="1"/>
        <end position="40"/>
    </location>
</feature>
<comment type="caution">
    <text evidence="4">The sequence shown here is derived from an EMBL/GenBank/DDBJ whole genome shotgun (WGS) entry which is preliminary data.</text>
</comment>
<dbReference type="EMBL" id="QNUL01000009">
    <property type="protein sequence ID" value="REA60939.1"/>
    <property type="molecule type" value="Genomic_DNA"/>
</dbReference>
<evidence type="ECO:0000256" key="2">
    <source>
        <dbReference type="PROSITE-ProRule" id="PRU00504"/>
    </source>
</evidence>
<sequence length="387" mass="42395">MTVLLSKPNSIFMKGLLRKHYLAKALLPLFLLSLSFTGSAQDPSTFLLQPRKIAVDSKDNVYVLHQGGITKIAPDGKMTLVSDIFFGDIVIDSKDQLYFSGGSSIWKMNQATGVIEFYSGDKNYGGGADGKLLEAKFNKIQSLYIDQNDVIYAADAALFFLKEIDPKAGKTWIEPNVPGRYRKIENWYCIRKISQGNVSTLKTSDGKLLLLNNVTGIAVDRDGNVIHAGGGYSRAVRKLNMADFTWSTLGGKPYKREWCPVYVPGDTAKAELFDPGPLLLDNKGAVVYLDNRSHRISKIADGKVITLAGSGLIDPCGQNIGGRAREGYKDGKSTLALFNFPKGMAYDSKGNLLIADTNNSCVRKLSADGIVTTITYFDRSKALINNY</sequence>
<accession>A0A3D8YB02</accession>